<gene>
    <name evidence="2" type="ORF">GCM10022419_108170</name>
</gene>
<evidence type="ECO:0008006" key="4">
    <source>
        <dbReference type="Google" id="ProtNLM"/>
    </source>
</evidence>
<dbReference type="EMBL" id="BAABDQ010000041">
    <property type="protein sequence ID" value="GAA3605727.1"/>
    <property type="molecule type" value="Genomic_DNA"/>
</dbReference>
<sequence length="223" mass="22654">MAGGGPLLPDFRACLCRVPGSVICMNGARRTKTIVDAIFLGSALFVAAACGSSDPQAAPVEGVVAGLTSPSGAPGDPSGAPGDAASLEKAGAAAMNAVEGSTILSVQSENGGRLWEVQLAGSDGTERLVEVDTSGKVISSPRSKDTGEEEKSRVMGIVKDAEVTFKDAVEKVSSSVPQGKITHLSLDRYNGNLLVWDADVVAPDGAWQGLKVDAKTGTVTKNG</sequence>
<feature type="region of interest" description="Disordered" evidence="1">
    <location>
        <begin position="133"/>
        <end position="152"/>
    </location>
</feature>
<evidence type="ECO:0000256" key="1">
    <source>
        <dbReference type="SAM" id="MobiDB-lite"/>
    </source>
</evidence>
<keyword evidence="3" id="KW-1185">Reference proteome</keyword>
<protein>
    <recommendedName>
        <fullName evidence="4">PepSY domain-containing protein</fullName>
    </recommendedName>
</protein>
<accession>A0ABP6ZD39</accession>
<dbReference type="Gene3D" id="3.30.505.20">
    <property type="match status" value="1"/>
</dbReference>
<dbReference type="Proteomes" id="UP001500630">
    <property type="component" value="Unassembled WGS sequence"/>
</dbReference>
<dbReference type="Gene3D" id="3.10.450.40">
    <property type="match status" value="1"/>
</dbReference>
<reference evidence="3" key="1">
    <citation type="journal article" date="2019" name="Int. J. Syst. Evol. Microbiol.">
        <title>The Global Catalogue of Microorganisms (GCM) 10K type strain sequencing project: providing services to taxonomists for standard genome sequencing and annotation.</title>
        <authorList>
            <consortium name="The Broad Institute Genomics Platform"/>
            <consortium name="The Broad Institute Genome Sequencing Center for Infectious Disease"/>
            <person name="Wu L."/>
            <person name="Ma J."/>
        </authorList>
    </citation>
    <scope>NUCLEOTIDE SEQUENCE [LARGE SCALE GENOMIC DNA]</scope>
    <source>
        <strain evidence="3">JCM 17326</strain>
    </source>
</reference>
<comment type="caution">
    <text evidence="2">The sequence shown here is derived from an EMBL/GenBank/DDBJ whole genome shotgun (WGS) entry which is preliminary data.</text>
</comment>
<evidence type="ECO:0000313" key="2">
    <source>
        <dbReference type="EMBL" id="GAA3605727.1"/>
    </source>
</evidence>
<name>A0ABP6ZD39_9ACTN</name>
<feature type="compositionally biased region" description="Basic and acidic residues" evidence="1">
    <location>
        <begin position="142"/>
        <end position="152"/>
    </location>
</feature>
<organism evidence="2 3">
    <name type="scientific">Nonomuraea rosea</name>
    <dbReference type="NCBI Taxonomy" id="638574"/>
    <lineage>
        <taxon>Bacteria</taxon>
        <taxon>Bacillati</taxon>
        <taxon>Actinomycetota</taxon>
        <taxon>Actinomycetes</taxon>
        <taxon>Streptosporangiales</taxon>
        <taxon>Streptosporangiaceae</taxon>
        <taxon>Nonomuraea</taxon>
    </lineage>
</organism>
<evidence type="ECO:0000313" key="3">
    <source>
        <dbReference type="Proteomes" id="UP001500630"/>
    </source>
</evidence>
<proteinExistence type="predicted"/>